<dbReference type="OrthoDB" id="5771572at2"/>
<dbReference type="Pfam" id="PF03683">
    <property type="entry name" value="UPF0175"/>
    <property type="match status" value="1"/>
</dbReference>
<dbReference type="RefSeq" id="WP_132129934.1">
    <property type="nucleotide sequence ID" value="NZ_CP042432.1"/>
</dbReference>
<dbReference type="InterPro" id="IPR005368">
    <property type="entry name" value="UPF0175"/>
</dbReference>
<dbReference type="AlphaFoldDB" id="A0A4R3KN13"/>
<reference evidence="1 2" key="1">
    <citation type="submission" date="2019-03" db="EMBL/GenBank/DDBJ databases">
        <title>Genomic Encyclopedia of Type Strains, Phase IV (KMG-IV): sequencing the most valuable type-strain genomes for metagenomic binning, comparative biology and taxonomic classification.</title>
        <authorList>
            <person name="Goeker M."/>
        </authorList>
    </citation>
    <scope>NUCLEOTIDE SEQUENCE [LARGE SCALE GENOMIC DNA]</scope>
    <source>
        <strain evidence="1 2">DSM 21100</strain>
    </source>
</reference>
<organism evidence="1 2">
    <name type="scientific">Anseongella ginsenosidimutans</name>
    <dbReference type="NCBI Taxonomy" id="496056"/>
    <lineage>
        <taxon>Bacteria</taxon>
        <taxon>Pseudomonadati</taxon>
        <taxon>Bacteroidota</taxon>
        <taxon>Sphingobacteriia</taxon>
        <taxon>Sphingobacteriales</taxon>
        <taxon>Sphingobacteriaceae</taxon>
        <taxon>Anseongella</taxon>
    </lineage>
</organism>
<accession>A0A4R3KN13</accession>
<evidence type="ECO:0000313" key="2">
    <source>
        <dbReference type="Proteomes" id="UP000295807"/>
    </source>
</evidence>
<sequence>MKTITFNLPHEINEANEREIKIAVAAILFDKSIISSEEAARFAGISKRNFLVTMGNYAHIYTQMLGAARNHRQ</sequence>
<name>A0A4R3KN13_9SPHI</name>
<dbReference type="Proteomes" id="UP000295807">
    <property type="component" value="Unassembled WGS sequence"/>
</dbReference>
<evidence type="ECO:0000313" key="1">
    <source>
        <dbReference type="EMBL" id="TCS85809.1"/>
    </source>
</evidence>
<keyword evidence="2" id="KW-1185">Reference proteome</keyword>
<comment type="caution">
    <text evidence="1">The sequence shown here is derived from an EMBL/GenBank/DDBJ whole genome shotgun (WGS) entry which is preliminary data.</text>
</comment>
<dbReference type="EMBL" id="SMAD01000010">
    <property type="protein sequence ID" value="TCS85809.1"/>
    <property type="molecule type" value="Genomic_DNA"/>
</dbReference>
<protein>
    <submittedName>
        <fullName evidence="1">Uncharacterized protein UPF0175</fullName>
    </submittedName>
</protein>
<gene>
    <name evidence="1" type="ORF">EDD80_1106</name>
</gene>
<proteinExistence type="predicted"/>